<comment type="caution">
    <text evidence="2">The sequence shown here is derived from an EMBL/GenBank/DDBJ whole genome shotgun (WGS) entry which is preliminary data.</text>
</comment>
<gene>
    <name evidence="2" type="ORF">THAOC_14211</name>
</gene>
<keyword evidence="3" id="KW-1185">Reference proteome</keyword>
<feature type="non-terminal residue" evidence="2">
    <location>
        <position position="1"/>
    </location>
</feature>
<evidence type="ECO:0000313" key="2">
    <source>
        <dbReference type="EMBL" id="EJK64996.1"/>
    </source>
</evidence>
<evidence type="ECO:0000256" key="1">
    <source>
        <dbReference type="SAM" id="Phobius"/>
    </source>
</evidence>
<name>K0SVG5_THAOC</name>
<keyword evidence="1" id="KW-0472">Membrane</keyword>
<feature type="transmembrane region" description="Helical" evidence="1">
    <location>
        <begin position="12"/>
        <end position="38"/>
    </location>
</feature>
<dbReference type="Proteomes" id="UP000266841">
    <property type="component" value="Unassembled WGS sequence"/>
</dbReference>
<sequence>PERWAATATMTATVSTVVSAATFLGTVAMIALALIAAASATRGLKGRRVGGAEPFCGTAIALTALTPEALTRGSSNVHVPELFCTCFVHAVLADVIYDSRAVLVGGLVKAGKGARR</sequence>
<reference evidence="2 3" key="1">
    <citation type="journal article" date="2012" name="Genome Biol.">
        <title>Genome and low-iron response of an oceanic diatom adapted to chronic iron limitation.</title>
        <authorList>
            <person name="Lommer M."/>
            <person name="Specht M."/>
            <person name="Roy A.S."/>
            <person name="Kraemer L."/>
            <person name="Andreson R."/>
            <person name="Gutowska M.A."/>
            <person name="Wolf J."/>
            <person name="Bergner S.V."/>
            <person name="Schilhabel M.B."/>
            <person name="Klostermeier U.C."/>
            <person name="Beiko R.G."/>
            <person name="Rosenstiel P."/>
            <person name="Hippler M."/>
            <person name="Laroche J."/>
        </authorList>
    </citation>
    <scope>NUCLEOTIDE SEQUENCE [LARGE SCALE GENOMIC DNA]</scope>
    <source>
        <strain evidence="2 3">CCMP1005</strain>
    </source>
</reference>
<keyword evidence="1" id="KW-0812">Transmembrane</keyword>
<dbReference type="AlphaFoldDB" id="K0SVG5"/>
<evidence type="ECO:0000313" key="3">
    <source>
        <dbReference type="Proteomes" id="UP000266841"/>
    </source>
</evidence>
<organism evidence="2 3">
    <name type="scientific">Thalassiosira oceanica</name>
    <name type="common">Marine diatom</name>
    <dbReference type="NCBI Taxonomy" id="159749"/>
    <lineage>
        <taxon>Eukaryota</taxon>
        <taxon>Sar</taxon>
        <taxon>Stramenopiles</taxon>
        <taxon>Ochrophyta</taxon>
        <taxon>Bacillariophyta</taxon>
        <taxon>Coscinodiscophyceae</taxon>
        <taxon>Thalassiosirophycidae</taxon>
        <taxon>Thalassiosirales</taxon>
        <taxon>Thalassiosiraceae</taxon>
        <taxon>Thalassiosira</taxon>
    </lineage>
</organism>
<dbReference type="EMBL" id="AGNL01016590">
    <property type="protein sequence ID" value="EJK64996.1"/>
    <property type="molecule type" value="Genomic_DNA"/>
</dbReference>
<proteinExistence type="predicted"/>
<accession>K0SVG5</accession>
<protein>
    <submittedName>
        <fullName evidence="2">Uncharacterized protein</fullName>
    </submittedName>
</protein>
<keyword evidence="1" id="KW-1133">Transmembrane helix</keyword>